<dbReference type="InterPro" id="IPR024983">
    <property type="entry name" value="CHAT_dom"/>
</dbReference>
<accession>A0A6J4NJF8</accession>
<dbReference type="Gene3D" id="1.25.40.10">
    <property type="entry name" value="Tetratricopeptide repeat domain"/>
    <property type="match status" value="3"/>
</dbReference>
<dbReference type="PANTHER" id="PTHR10098">
    <property type="entry name" value="RAPSYN-RELATED"/>
    <property type="match status" value="1"/>
</dbReference>
<dbReference type="SMART" id="SM00028">
    <property type="entry name" value="TPR"/>
    <property type="match status" value="8"/>
</dbReference>
<feature type="domain" description="CHAT" evidence="1">
    <location>
        <begin position="681"/>
        <end position="935"/>
    </location>
</feature>
<evidence type="ECO:0000259" key="1">
    <source>
        <dbReference type="Pfam" id="PF12770"/>
    </source>
</evidence>
<gene>
    <name evidence="2" type="ORF">AVDCRST_MAG74-905</name>
</gene>
<proteinExistence type="predicted"/>
<sequence>MNFKDLAEKLIEAKKESDRKILLEDLPESNFLKLAQALRDTYYESWTNEPRRVQKAAQALDSLVKIKPAEEIKALSFWVAGVALLTEGKFDSALNTLDKSAEIFQTINKEYEAARTQVAKLYPLALLGRYHEAVVCGKNALKIFEKYGDELTSGKIEMNLGNTASRCELHAQAEKFYLAAHERFLKNDETTWLTMAKNGLAITYAALNQFKKAENFYSQALRLAKAAKMSVTEAEIEASMGNLALFRGDYNRALKFLELSRRKYETLQMPHQTAVAALEIADVYLELNLTAEAVAIYERVAGELRKLKMQGEEARARANFGRVAAVLNRTATARRELKKAALLYVLENNKVGAATVKLNEAMLELNLQNYRKALNLTEEAESFLNQSENIRHLLSARWLRAEALRNLGENEKARQLLFRVYAESIKQEQPNTAQTAQISLGKLAASEEDYAQAKKHFRGAIRLIERARAPLAAEEFRMAFLADKLTPFELIAKIHLAENKFKAAFLMIEKARSRSLAESLGNSSETANDGENKVSAELLEKLEIAREQLNWFYSRLRRADDAEIENLQTEAKKREKAVADLLRQIASTDESKFGERHFLDFARLQDQLGERRALLEFVNFDGNLSVFVVTDKKIRFVADLAKESEILRLLENLHFQFGSLRYGARVLESFLPELKKRALFYLRKLYEKLIKPIEIFIEKRDLTIVPVGALYYVPFHALYDDTNYQIEMREIVYAPSATVWQFLASKPQRKLRNALLIGYADERIPLVAREIENLKKIFTKSKSLTGERATFAAFTENARRFDVLHLACHGQFRPENPLFSSLHLADGFVTVRDVCAQKLRAEIVTLSACETGLNKIFAGDEILGLARGFLSAGAKSLVLSLWAVNDEATADLMQNFYAELQTGKTASEALKIAQCKFIERGVHPYFWSPFALIGR</sequence>
<dbReference type="InterPro" id="IPR019734">
    <property type="entry name" value="TPR_rpt"/>
</dbReference>
<dbReference type="Pfam" id="PF13424">
    <property type="entry name" value="TPR_12"/>
    <property type="match status" value="1"/>
</dbReference>
<dbReference type="Pfam" id="PF12770">
    <property type="entry name" value="CHAT"/>
    <property type="match status" value="1"/>
</dbReference>
<dbReference type="PANTHER" id="PTHR10098:SF112">
    <property type="entry name" value="SLR0380 PROTEIN"/>
    <property type="match status" value="1"/>
</dbReference>
<dbReference type="EMBL" id="CADCUR010000072">
    <property type="protein sequence ID" value="CAA9389495.1"/>
    <property type="molecule type" value="Genomic_DNA"/>
</dbReference>
<evidence type="ECO:0000313" key="2">
    <source>
        <dbReference type="EMBL" id="CAA9389495.1"/>
    </source>
</evidence>
<dbReference type="AlphaFoldDB" id="A0A6J4NJF8"/>
<protein>
    <recommendedName>
        <fullName evidence="1">CHAT domain-containing protein</fullName>
    </recommendedName>
</protein>
<reference evidence="2" key="1">
    <citation type="submission" date="2020-02" db="EMBL/GenBank/DDBJ databases">
        <authorList>
            <person name="Meier V. D."/>
        </authorList>
    </citation>
    <scope>NUCLEOTIDE SEQUENCE</scope>
    <source>
        <strain evidence="2">AVDCRST_MAG74</strain>
    </source>
</reference>
<organism evidence="2">
    <name type="scientific">uncultured Pyrinomonadaceae bacterium</name>
    <dbReference type="NCBI Taxonomy" id="2283094"/>
    <lineage>
        <taxon>Bacteria</taxon>
        <taxon>Pseudomonadati</taxon>
        <taxon>Acidobacteriota</taxon>
        <taxon>Blastocatellia</taxon>
        <taxon>Blastocatellales</taxon>
        <taxon>Pyrinomonadaceae</taxon>
        <taxon>environmental samples</taxon>
    </lineage>
</organism>
<dbReference type="InterPro" id="IPR011990">
    <property type="entry name" value="TPR-like_helical_dom_sf"/>
</dbReference>
<dbReference type="SUPFAM" id="SSF48452">
    <property type="entry name" value="TPR-like"/>
    <property type="match status" value="3"/>
</dbReference>
<name>A0A6J4NJF8_9BACT</name>